<reference evidence="8 9" key="1">
    <citation type="submission" date="2016-10" db="EMBL/GenBank/DDBJ databases">
        <authorList>
            <person name="de Groot N.N."/>
        </authorList>
    </citation>
    <scope>NUCLEOTIDE SEQUENCE [LARGE SCALE GENOMIC DNA]</scope>
    <source>
        <strain>J11</strain>
        <strain evidence="9">PG 39</strain>
    </source>
</reference>
<keyword evidence="2 4" id="KW-0132">Cell division</keyword>
<evidence type="ECO:0000256" key="5">
    <source>
        <dbReference type="RuleBase" id="RU004135"/>
    </source>
</evidence>
<dbReference type="GO" id="GO:0000287">
    <property type="term" value="F:magnesium ion binding"/>
    <property type="evidence" value="ECO:0007669"/>
    <property type="project" value="UniProtKB-UniRule"/>
</dbReference>
<keyword evidence="4 5" id="KW-0133">Cell shape</keyword>
<dbReference type="Pfam" id="PF08245">
    <property type="entry name" value="Mur_ligase_M"/>
    <property type="match status" value="1"/>
</dbReference>
<feature type="binding site" evidence="4">
    <location>
        <position position="31"/>
    </location>
    <ligand>
        <name>UDP-N-acetyl-alpha-D-muramoyl-L-alanyl-D-glutamate</name>
        <dbReference type="ChEBI" id="CHEBI:83900"/>
    </ligand>
</feature>
<proteinExistence type="inferred from homology"/>
<dbReference type="GO" id="GO:0005737">
    <property type="term" value="C:cytoplasm"/>
    <property type="evidence" value="ECO:0007669"/>
    <property type="project" value="UniProtKB-SubCell"/>
</dbReference>
<dbReference type="InterPro" id="IPR004101">
    <property type="entry name" value="Mur_ligase_C"/>
</dbReference>
<feature type="binding site" evidence="4">
    <location>
        <begin position="155"/>
        <end position="156"/>
    </location>
    <ligand>
        <name>UDP-N-acetyl-alpha-D-muramoyl-L-alanyl-D-glutamate</name>
        <dbReference type="ChEBI" id="CHEBI:83900"/>
    </ligand>
</feature>
<evidence type="ECO:0000256" key="2">
    <source>
        <dbReference type="ARBA" id="ARBA00022618"/>
    </source>
</evidence>
<dbReference type="InterPro" id="IPR036615">
    <property type="entry name" value="Mur_ligase_C_dom_sf"/>
</dbReference>
<sequence length="492" mass="52318">MSSTLRRLSELANGTLHNSKDLEISDIGLNSAELPENGLFAALPGTRTHGASYAAATPASAILTDKNGWEYLHNHGETRPVIEVEDVRAILGQVSAEIYGHASKELTLIGVTGTAGKTTITYLLEAGLAHLGVPTGVIGTTGTHIKGQKVDTPLTTPEAPMLQELFREMVKQGVSHVVMEVSSHALSLGRVNACDFDVAGFSNLSQDHLDYHPTMEDYFQAKATFFRPGSPVEAHQSIICIDDKWGQRMATEVAEHPITVSIDGHPADIQASDIHVDEAGIHHATITLPNTAPIDLSLAIPGRFNIANAAIALGLAQAAGLNPVQVAEGIAQVNVPGRMEKVQEGQDFLAVVDYAHKPAAVAAVLDTLRSQITGRLGVVIGAGGNRDHSKRPIMGAEAAKRCELVIITDDNPRDEDPASIRQELLAGIDTDTEVREIADRRAAIRAAVAWAQPGDAIVVAGKGHETGQLIAGVTHPFDDREELRAALKERKG</sequence>
<keyword evidence="4 5" id="KW-0573">Peptidoglycan synthesis</keyword>
<dbReference type="UniPathway" id="UPA00219"/>
<dbReference type="AlphaFoldDB" id="A0A1I2RFS2"/>
<dbReference type="GO" id="GO:0008765">
    <property type="term" value="F:UDP-N-acetylmuramoylalanyl-D-glutamate-2,6-diaminopimelate ligase activity"/>
    <property type="evidence" value="ECO:0007669"/>
    <property type="project" value="UniProtKB-UniRule"/>
</dbReference>
<keyword evidence="4" id="KW-0963">Cytoplasm</keyword>
<comment type="function">
    <text evidence="4">Catalyzes the addition of meso-diaminopimelic acid to the nucleotide precursor UDP-N-acetylmuramoyl-L-alanyl-D-glutamate (UMAG) in the biosynthesis of bacterial cell-wall peptidoglycan.</text>
</comment>
<dbReference type="GO" id="GO:0071555">
    <property type="term" value="P:cell wall organization"/>
    <property type="evidence" value="ECO:0007669"/>
    <property type="project" value="UniProtKB-KW"/>
</dbReference>
<dbReference type="PANTHER" id="PTHR23135">
    <property type="entry name" value="MUR LIGASE FAMILY MEMBER"/>
    <property type="match status" value="1"/>
</dbReference>
<keyword evidence="4" id="KW-0460">Magnesium</keyword>
<dbReference type="Gene3D" id="3.90.190.20">
    <property type="entry name" value="Mur ligase, C-terminal domain"/>
    <property type="match status" value="1"/>
</dbReference>
<feature type="binding site" evidence="4">
    <location>
        <begin position="113"/>
        <end position="119"/>
    </location>
    <ligand>
        <name>ATP</name>
        <dbReference type="ChEBI" id="CHEBI:30616"/>
    </ligand>
</feature>
<evidence type="ECO:0000313" key="8">
    <source>
        <dbReference type="EMBL" id="SFG39280.1"/>
    </source>
</evidence>
<evidence type="ECO:0000313" key="9">
    <source>
        <dbReference type="Proteomes" id="UP000199065"/>
    </source>
</evidence>
<evidence type="ECO:0000259" key="6">
    <source>
        <dbReference type="Pfam" id="PF02875"/>
    </source>
</evidence>
<dbReference type="GO" id="GO:0008360">
    <property type="term" value="P:regulation of cell shape"/>
    <property type="evidence" value="ECO:0007669"/>
    <property type="project" value="UniProtKB-KW"/>
</dbReference>
<feature type="binding site" evidence="4">
    <location>
        <position position="465"/>
    </location>
    <ligand>
        <name>meso-2,6-diaminopimelate</name>
        <dbReference type="ChEBI" id="CHEBI:57791"/>
    </ligand>
</feature>
<dbReference type="InterPro" id="IPR013221">
    <property type="entry name" value="Mur_ligase_cen"/>
</dbReference>
<dbReference type="GO" id="GO:0005524">
    <property type="term" value="F:ATP binding"/>
    <property type="evidence" value="ECO:0007669"/>
    <property type="project" value="UniProtKB-UniRule"/>
</dbReference>
<dbReference type="EC" id="6.3.2.13" evidence="4"/>
<dbReference type="Proteomes" id="UP000199065">
    <property type="component" value="Unassembled WGS sequence"/>
</dbReference>
<keyword evidence="4" id="KW-0067">ATP-binding</keyword>
<dbReference type="GO" id="GO:0051301">
    <property type="term" value="P:cell division"/>
    <property type="evidence" value="ECO:0007669"/>
    <property type="project" value="UniProtKB-KW"/>
</dbReference>
<dbReference type="Gene3D" id="3.40.1390.10">
    <property type="entry name" value="MurE/MurF, N-terminal domain"/>
    <property type="match status" value="1"/>
</dbReference>
<evidence type="ECO:0000256" key="4">
    <source>
        <dbReference type="HAMAP-Rule" id="MF_00208"/>
    </source>
</evidence>
<feature type="binding site" evidence="4">
    <location>
        <position position="29"/>
    </location>
    <ligand>
        <name>UDP-N-acetyl-alpha-D-muramoyl-L-alanyl-D-glutamate</name>
        <dbReference type="ChEBI" id="CHEBI:83900"/>
    </ligand>
</feature>
<gene>
    <name evidence="4" type="primary">murE</name>
    <name evidence="8" type="ORF">SAMN05660282_00779</name>
</gene>
<dbReference type="SUPFAM" id="SSF63418">
    <property type="entry name" value="MurE/MurF N-terminal domain"/>
    <property type="match status" value="1"/>
</dbReference>
<dbReference type="InterPro" id="IPR035911">
    <property type="entry name" value="MurE/MurF_N"/>
</dbReference>
<evidence type="ECO:0000259" key="7">
    <source>
        <dbReference type="Pfam" id="PF08245"/>
    </source>
</evidence>
<dbReference type="NCBIfam" id="NF001124">
    <property type="entry name" value="PRK00139.1-2"/>
    <property type="match status" value="1"/>
</dbReference>
<accession>A0A1I2RFS2</accession>
<dbReference type="PANTHER" id="PTHR23135:SF4">
    <property type="entry name" value="UDP-N-ACETYLMURAMOYL-L-ALANYL-D-GLUTAMATE--2,6-DIAMINOPIMELATE LIGASE MURE HOMOLOG, CHLOROPLASTIC"/>
    <property type="match status" value="1"/>
</dbReference>
<organism evidence="8 9">
    <name type="scientific">Corynebacterium spheniscorum</name>
    <dbReference type="NCBI Taxonomy" id="185761"/>
    <lineage>
        <taxon>Bacteria</taxon>
        <taxon>Bacillati</taxon>
        <taxon>Actinomycetota</taxon>
        <taxon>Actinomycetes</taxon>
        <taxon>Mycobacteriales</taxon>
        <taxon>Corynebacteriaceae</taxon>
        <taxon>Corynebacterium</taxon>
    </lineage>
</organism>
<comment type="caution">
    <text evidence="4">Lacks conserved residue(s) required for the propagation of feature annotation.</text>
</comment>
<feature type="short sequence motif" description="Meso-diaminopimelate recognition motif" evidence="4">
    <location>
        <begin position="410"/>
        <end position="413"/>
    </location>
</feature>
<dbReference type="NCBIfam" id="NF001126">
    <property type="entry name" value="PRK00139.1-4"/>
    <property type="match status" value="1"/>
</dbReference>
<keyword evidence="9" id="KW-1185">Reference proteome</keyword>
<dbReference type="RefSeq" id="WP_092284611.1">
    <property type="nucleotide sequence ID" value="NZ_FOPJ01000003.1"/>
</dbReference>
<evidence type="ECO:0000256" key="3">
    <source>
        <dbReference type="ARBA" id="ARBA00023306"/>
    </source>
</evidence>
<dbReference type="InterPro" id="IPR036565">
    <property type="entry name" value="Mur-like_cat_sf"/>
</dbReference>
<dbReference type="OrthoDB" id="9800958at2"/>
<protein>
    <recommendedName>
        <fullName evidence="4">UDP-N-acetylmuramoyl-L-alanyl-D-glutamate--2,6-diaminopimelate ligase</fullName>
        <ecNumber evidence="4">6.3.2.13</ecNumber>
    </recommendedName>
    <alternativeName>
        <fullName evidence="4">Meso-A2pm-adding enzyme</fullName>
    </alternativeName>
    <alternativeName>
        <fullName evidence="4">Meso-diaminopimelate-adding enzyme</fullName>
    </alternativeName>
    <alternativeName>
        <fullName evidence="4">UDP-MurNAc-L-Ala-D-Glu:meso-diaminopimelate ligase</fullName>
    </alternativeName>
    <alternativeName>
        <fullName evidence="4">UDP-MurNAc-tripeptide synthetase</fullName>
    </alternativeName>
    <alternativeName>
        <fullName evidence="4">UDP-N-acetylmuramyl-tripeptide synthetase</fullName>
    </alternativeName>
</protein>
<keyword evidence="3 4" id="KW-0131">Cell cycle</keyword>
<dbReference type="EMBL" id="FOPJ01000003">
    <property type="protein sequence ID" value="SFG39280.1"/>
    <property type="molecule type" value="Genomic_DNA"/>
</dbReference>
<keyword evidence="4 5" id="KW-0961">Cell wall biogenesis/degradation</keyword>
<feature type="domain" description="Mur ligase C-terminal" evidence="6">
    <location>
        <begin position="337"/>
        <end position="463"/>
    </location>
</feature>
<dbReference type="Pfam" id="PF02875">
    <property type="entry name" value="Mur_ligase_C"/>
    <property type="match status" value="1"/>
</dbReference>
<dbReference type="STRING" id="185761.SAMN05660282_00779"/>
<dbReference type="HAMAP" id="MF_00208">
    <property type="entry name" value="MurE"/>
    <property type="match status" value="1"/>
</dbReference>
<keyword evidence="4 8" id="KW-0436">Ligase</keyword>
<comment type="catalytic activity">
    <reaction evidence="4">
        <text>UDP-N-acetyl-alpha-D-muramoyl-L-alanyl-D-glutamate + meso-2,6-diaminopimelate + ATP = UDP-N-acetyl-alpha-D-muramoyl-L-alanyl-gamma-D-glutamyl-meso-2,6-diaminopimelate + ADP + phosphate + H(+)</text>
        <dbReference type="Rhea" id="RHEA:23676"/>
        <dbReference type="ChEBI" id="CHEBI:15378"/>
        <dbReference type="ChEBI" id="CHEBI:30616"/>
        <dbReference type="ChEBI" id="CHEBI:43474"/>
        <dbReference type="ChEBI" id="CHEBI:57791"/>
        <dbReference type="ChEBI" id="CHEBI:83900"/>
        <dbReference type="ChEBI" id="CHEBI:83905"/>
        <dbReference type="ChEBI" id="CHEBI:456216"/>
        <dbReference type="EC" id="6.3.2.13"/>
    </reaction>
</comment>
<comment type="subcellular location">
    <subcellularLocation>
        <location evidence="4 5">Cytoplasm</location>
    </subcellularLocation>
</comment>
<dbReference type="SUPFAM" id="SSF53623">
    <property type="entry name" value="MurD-like peptide ligases, catalytic domain"/>
    <property type="match status" value="1"/>
</dbReference>
<comment type="cofactor">
    <cofactor evidence="4">
        <name>Mg(2+)</name>
        <dbReference type="ChEBI" id="CHEBI:18420"/>
    </cofactor>
</comment>
<comment type="pathway">
    <text evidence="4 5">Cell wall biogenesis; peptidoglycan biosynthesis.</text>
</comment>
<feature type="binding site" evidence="4">
    <location>
        <begin position="410"/>
        <end position="413"/>
    </location>
    <ligand>
        <name>meso-2,6-diaminopimelate</name>
        <dbReference type="ChEBI" id="CHEBI:57791"/>
    </ligand>
</feature>
<feature type="binding site" evidence="4">
    <location>
        <position position="182"/>
    </location>
    <ligand>
        <name>UDP-N-acetyl-alpha-D-muramoyl-L-alanyl-D-glutamate</name>
        <dbReference type="ChEBI" id="CHEBI:83900"/>
    </ligand>
</feature>
<dbReference type="GO" id="GO:0009252">
    <property type="term" value="P:peptidoglycan biosynthetic process"/>
    <property type="evidence" value="ECO:0007669"/>
    <property type="project" value="UniProtKB-UniRule"/>
</dbReference>
<feature type="binding site" evidence="4">
    <location>
        <position position="461"/>
    </location>
    <ligand>
        <name>meso-2,6-diaminopimelate</name>
        <dbReference type="ChEBI" id="CHEBI:57791"/>
    </ligand>
</feature>
<dbReference type="SUPFAM" id="SSF53244">
    <property type="entry name" value="MurD-like peptide ligases, peptide-binding domain"/>
    <property type="match status" value="1"/>
</dbReference>
<name>A0A1I2RFS2_9CORY</name>
<feature type="binding site" evidence="4">
    <location>
        <position position="190"/>
    </location>
    <ligand>
        <name>UDP-N-acetyl-alpha-D-muramoyl-L-alanyl-D-glutamate</name>
        <dbReference type="ChEBI" id="CHEBI:83900"/>
    </ligand>
</feature>
<dbReference type="NCBIfam" id="TIGR01085">
    <property type="entry name" value="murE"/>
    <property type="match status" value="1"/>
</dbReference>
<comment type="similarity">
    <text evidence="1 4">Belongs to the MurCDEF family. MurE subfamily.</text>
</comment>
<feature type="domain" description="Mur ligase central" evidence="7">
    <location>
        <begin position="111"/>
        <end position="316"/>
    </location>
</feature>
<feature type="binding site" evidence="4">
    <location>
        <position position="386"/>
    </location>
    <ligand>
        <name>meso-2,6-diaminopimelate</name>
        <dbReference type="ChEBI" id="CHEBI:57791"/>
    </ligand>
</feature>
<dbReference type="InterPro" id="IPR005761">
    <property type="entry name" value="UDP-N-AcMur-Glu-dNH2Pim_ligase"/>
</dbReference>
<keyword evidence="4" id="KW-0547">Nucleotide-binding</keyword>
<evidence type="ECO:0000256" key="1">
    <source>
        <dbReference type="ARBA" id="ARBA00005898"/>
    </source>
</evidence>
<dbReference type="Gene3D" id="3.40.1190.10">
    <property type="entry name" value="Mur-like, catalytic domain"/>
    <property type="match status" value="1"/>
</dbReference>
<feature type="modified residue" description="N6-carboxylysine" evidence="4">
    <location>
        <position position="222"/>
    </location>
</feature>
<comment type="PTM">
    <text evidence="4">Carboxylation is probably crucial for Mg(2+) binding and, consequently, for the gamma-phosphate positioning of ATP.</text>
</comment>